<dbReference type="GO" id="GO:0008137">
    <property type="term" value="F:NADH dehydrogenase (ubiquinone) activity"/>
    <property type="evidence" value="ECO:0007669"/>
    <property type="project" value="UniProtKB-EC"/>
</dbReference>
<evidence type="ECO:0000256" key="19">
    <source>
        <dbReference type="SAM" id="Phobius"/>
    </source>
</evidence>
<feature type="domain" description="NADH:quinone oxidoreductase/Mrp antiporter transmembrane" evidence="20">
    <location>
        <begin position="19"/>
        <end position="71"/>
    </location>
</feature>
<organism evidence="21">
    <name type="scientific">Atypus karschi</name>
    <dbReference type="NCBI Taxonomy" id="2337319"/>
    <lineage>
        <taxon>Eukaryota</taxon>
        <taxon>Metazoa</taxon>
        <taxon>Ecdysozoa</taxon>
        <taxon>Arthropoda</taxon>
        <taxon>Chelicerata</taxon>
        <taxon>Arachnida</taxon>
        <taxon>Araneae</taxon>
        <taxon>Mygalomorphae</taxon>
        <taxon>Atypoidea</taxon>
        <taxon>Atypidae</taxon>
        <taxon>Atypus</taxon>
    </lineage>
</organism>
<keyword evidence="10" id="KW-1278">Translocase</keyword>
<geneLocation type="mitochondrion" evidence="21"/>
<evidence type="ECO:0000256" key="17">
    <source>
        <dbReference type="ARBA" id="ARBA00031028"/>
    </source>
</evidence>
<evidence type="ECO:0000259" key="20">
    <source>
        <dbReference type="Pfam" id="PF00361"/>
    </source>
</evidence>
<evidence type="ECO:0000256" key="9">
    <source>
        <dbReference type="ARBA" id="ARBA00022792"/>
    </source>
</evidence>
<keyword evidence="7" id="KW-0679">Respiratory chain</keyword>
<proteinExistence type="inferred from homology"/>
<keyword evidence="9" id="KW-0999">Mitochondrion inner membrane</keyword>
<feature type="transmembrane region" description="Helical" evidence="19">
    <location>
        <begin position="63"/>
        <end position="92"/>
    </location>
</feature>
<evidence type="ECO:0000313" key="21">
    <source>
        <dbReference type="EMBL" id="QTH31094.1"/>
    </source>
</evidence>
<feature type="transmembrane region" description="Helical" evidence="19">
    <location>
        <begin position="6"/>
        <end position="28"/>
    </location>
</feature>
<comment type="subcellular location">
    <subcellularLocation>
        <location evidence="2">Mitochondrion inner membrane</location>
        <topology evidence="2">Multi-pass membrane protein</topology>
    </subcellularLocation>
</comment>
<dbReference type="Pfam" id="PF00361">
    <property type="entry name" value="Proton_antipo_M"/>
    <property type="match status" value="2"/>
</dbReference>
<keyword evidence="8 19" id="KW-0812">Transmembrane</keyword>
<keyword evidence="11" id="KW-0249">Electron transport</keyword>
<evidence type="ECO:0000256" key="10">
    <source>
        <dbReference type="ARBA" id="ARBA00022967"/>
    </source>
</evidence>
<evidence type="ECO:0000256" key="15">
    <source>
        <dbReference type="ARBA" id="ARBA00023128"/>
    </source>
</evidence>
<evidence type="ECO:0000256" key="6">
    <source>
        <dbReference type="ARBA" id="ARBA00022448"/>
    </source>
</evidence>
<dbReference type="EMBL" id="MT832081">
    <property type="protein sequence ID" value="QTH31094.1"/>
    <property type="molecule type" value="Genomic_DNA"/>
</dbReference>
<evidence type="ECO:0000256" key="18">
    <source>
        <dbReference type="ARBA" id="ARBA00049551"/>
    </source>
</evidence>
<keyword evidence="12 19" id="KW-1133">Transmembrane helix</keyword>
<keyword evidence="13" id="KW-0520">NAD</keyword>
<dbReference type="GO" id="GO:0005743">
    <property type="term" value="C:mitochondrial inner membrane"/>
    <property type="evidence" value="ECO:0007669"/>
    <property type="project" value="UniProtKB-SubCell"/>
</dbReference>
<sequence length="302" mass="35171">MIVWGVLYVLSFLLVMVMNDWLMVWLGLEINMLSFILVIYDVEEYLSLESCYKYFFIQSMSSGLLLISIFMGLGVSLVLSMKVGISVFYFWYPGVVKGLKWSSNIFLMIFQKMIPMFLMTGDKMKILLMISLTSMMVGWLGSFNQTDLKFLMAYSSINQLGWVVLMMVTQGEKWVVYLGFYSMIMMVLLKWMGDSNLLMVSDMMMKSKSMVFYMVLGMMGFPPFVGFMMKILVLKELMILSILLGSIALLFSLGMMYVYIRLFFMIMISMGDSMIYMKFKSNYNFLIMELVMIMGFLFFAFF</sequence>
<feature type="transmembrane region" description="Helical" evidence="19">
    <location>
        <begin position="211"/>
        <end position="233"/>
    </location>
</feature>
<evidence type="ECO:0000256" key="5">
    <source>
        <dbReference type="ARBA" id="ARBA00021008"/>
    </source>
</evidence>
<feature type="transmembrane region" description="Helical" evidence="19">
    <location>
        <begin position="126"/>
        <end position="143"/>
    </location>
</feature>
<evidence type="ECO:0000256" key="2">
    <source>
        <dbReference type="ARBA" id="ARBA00004448"/>
    </source>
</evidence>
<evidence type="ECO:0000256" key="8">
    <source>
        <dbReference type="ARBA" id="ARBA00022692"/>
    </source>
</evidence>
<dbReference type="GO" id="GO:0006120">
    <property type="term" value="P:mitochondrial electron transport, NADH to ubiquinone"/>
    <property type="evidence" value="ECO:0007669"/>
    <property type="project" value="TreeGrafter"/>
</dbReference>
<feature type="transmembrane region" description="Helical" evidence="19">
    <location>
        <begin position="239"/>
        <end position="260"/>
    </location>
</feature>
<evidence type="ECO:0000256" key="16">
    <source>
        <dbReference type="ARBA" id="ARBA00023136"/>
    </source>
</evidence>
<dbReference type="AlphaFoldDB" id="A0A8A5YAM3"/>
<dbReference type="PANTHER" id="PTHR46552:SF1">
    <property type="entry name" value="NADH-UBIQUINONE OXIDOREDUCTASE CHAIN 2"/>
    <property type="match status" value="1"/>
</dbReference>
<dbReference type="PANTHER" id="PTHR46552">
    <property type="entry name" value="NADH-UBIQUINONE OXIDOREDUCTASE CHAIN 2"/>
    <property type="match status" value="1"/>
</dbReference>
<keyword evidence="14" id="KW-0830">Ubiquinone</keyword>
<gene>
    <name evidence="21" type="primary">nad2</name>
</gene>
<dbReference type="EC" id="7.1.1.2" evidence="4"/>
<evidence type="ECO:0000256" key="1">
    <source>
        <dbReference type="ARBA" id="ARBA00003257"/>
    </source>
</evidence>
<reference evidence="21" key="1">
    <citation type="submission" date="2020-08" db="EMBL/GenBank/DDBJ databases">
        <authorList>
            <person name="He A.A."/>
            <person name="Guo J.J."/>
            <person name="Huang Z.Z."/>
            <person name="Liu J.J."/>
            <person name="Xu X.X."/>
        </authorList>
    </citation>
    <scope>NUCLEOTIDE SEQUENCE</scope>
</reference>
<comment type="function">
    <text evidence="1">Core subunit of the mitochondrial membrane respiratory chain NADH dehydrogenase (Complex I) that is believed to belong to the minimal assembly required for catalysis. Complex I functions in the transfer of electrons from NADH to the respiratory chain. The immediate electron acceptor for the enzyme is believed to be ubiquinone.</text>
</comment>
<keyword evidence="16 19" id="KW-0472">Membrane</keyword>
<dbReference type="InterPro" id="IPR001750">
    <property type="entry name" value="ND/Mrp_TM"/>
</dbReference>
<keyword evidence="6" id="KW-0813">Transport</keyword>
<evidence type="ECO:0000256" key="4">
    <source>
        <dbReference type="ARBA" id="ARBA00012944"/>
    </source>
</evidence>
<protein>
    <recommendedName>
        <fullName evidence="5">NADH-ubiquinone oxidoreductase chain 2</fullName>
        <ecNumber evidence="4">7.1.1.2</ecNumber>
    </recommendedName>
    <alternativeName>
        <fullName evidence="17">NADH dehydrogenase subunit 2</fullName>
    </alternativeName>
</protein>
<name>A0A8A5YAM3_9ARAC</name>
<evidence type="ECO:0000256" key="7">
    <source>
        <dbReference type="ARBA" id="ARBA00022660"/>
    </source>
</evidence>
<feature type="transmembrane region" description="Helical" evidence="19">
    <location>
        <begin position="98"/>
        <end position="119"/>
    </location>
</feature>
<comment type="similarity">
    <text evidence="3">Belongs to the complex I subunit 2 family.</text>
</comment>
<evidence type="ECO:0000256" key="14">
    <source>
        <dbReference type="ARBA" id="ARBA00023075"/>
    </source>
</evidence>
<keyword evidence="15 21" id="KW-0496">Mitochondrion</keyword>
<evidence type="ECO:0000256" key="3">
    <source>
        <dbReference type="ARBA" id="ARBA00007012"/>
    </source>
</evidence>
<feature type="domain" description="NADH:quinone oxidoreductase/Mrp antiporter transmembrane" evidence="20">
    <location>
        <begin position="74"/>
        <end position="238"/>
    </location>
</feature>
<evidence type="ECO:0000256" key="11">
    <source>
        <dbReference type="ARBA" id="ARBA00022982"/>
    </source>
</evidence>
<feature type="transmembrane region" description="Helical" evidence="19">
    <location>
        <begin position="281"/>
        <end position="301"/>
    </location>
</feature>
<evidence type="ECO:0000256" key="13">
    <source>
        <dbReference type="ARBA" id="ARBA00023027"/>
    </source>
</evidence>
<dbReference type="InterPro" id="IPR050175">
    <property type="entry name" value="Complex_I_Subunit_2"/>
</dbReference>
<feature type="transmembrane region" description="Helical" evidence="19">
    <location>
        <begin position="174"/>
        <end position="191"/>
    </location>
</feature>
<comment type="catalytic activity">
    <reaction evidence="18">
        <text>a ubiquinone + NADH + 5 H(+)(in) = a ubiquinol + NAD(+) + 4 H(+)(out)</text>
        <dbReference type="Rhea" id="RHEA:29091"/>
        <dbReference type="Rhea" id="RHEA-COMP:9565"/>
        <dbReference type="Rhea" id="RHEA-COMP:9566"/>
        <dbReference type="ChEBI" id="CHEBI:15378"/>
        <dbReference type="ChEBI" id="CHEBI:16389"/>
        <dbReference type="ChEBI" id="CHEBI:17976"/>
        <dbReference type="ChEBI" id="CHEBI:57540"/>
        <dbReference type="ChEBI" id="CHEBI:57945"/>
        <dbReference type="EC" id="7.1.1.2"/>
    </reaction>
</comment>
<evidence type="ECO:0000256" key="12">
    <source>
        <dbReference type="ARBA" id="ARBA00022989"/>
    </source>
</evidence>
<accession>A0A8A5YAM3</accession>